<dbReference type="Gene3D" id="1.20.120.450">
    <property type="entry name" value="dinb family like domain"/>
    <property type="match status" value="1"/>
</dbReference>
<protein>
    <submittedName>
        <fullName evidence="2">TIGR03086 family protein</fullName>
    </submittedName>
</protein>
<dbReference type="GO" id="GO:0046872">
    <property type="term" value="F:metal ion binding"/>
    <property type="evidence" value="ECO:0007669"/>
    <property type="project" value="InterPro"/>
</dbReference>
<comment type="caution">
    <text evidence="2">The sequence shown here is derived from an EMBL/GenBank/DDBJ whole genome shotgun (WGS) entry which is preliminary data.</text>
</comment>
<dbReference type="NCBIfam" id="TIGR03086">
    <property type="entry name" value="TIGR03086 family metal-binding protein"/>
    <property type="match status" value="1"/>
</dbReference>
<sequence>MSTEISDLLDAAAPAVTAVVQSVRDDQLDERTPCTEFTVRDLLNHLLQVAQNFQALAHSKEVDWAPGPDRLTGDWRAEFTGDVRTLGEVWSDPATLDGTSPGLGLPQRVVGMMLVVHAWDLAIATGQPYTVEPVLLSATGEFLDIMGDTGRQMGAFGPEVTAPDDSDAFAVLLARTGRDPRWQPAN</sequence>
<feature type="domain" description="Mycothiol-dependent maleylpyruvate isomerase metal-binding" evidence="1">
    <location>
        <begin position="10"/>
        <end position="122"/>
    </location>
</feature>
<evidence type="ECO:0000259" key="1">
    <source>
        <dbReference type="Pfam" id="PF11716"/>
    </source>
</evidence>
<dbReference type="NCBIfam" id="TIGR03083">
    <property type="entry name" value="maleylpyruvate isomerase family mycothiol-dependent enzyme"/>
    <property type="match status" value="1"/>
</dbReference>
<accession>A0A931CDC6</accession>
<organism evidence="2 3">
    <name type="scientific">Actinoplanes aureus</name>
    <dbReference type="NCBI Taxonomy" id="2792083"/>
    <lineage>
        <taxon>Bacteria</taxon>
        <taxon>Bacillati</taxon>
        <taxon>Actinomycetota</taxon>
        <taxon>Actinomycetes</taxon>
        <taxon>Micromonosporales</taxon>
        <taxon>Micromonosporaceae</taxon>
        <taxon>Actinoplanes</taxon>
    </lineage>
</organism>
<dbReference type="AlphaFoldDB" id="A0A931CDC6"/>
<keyword evidence="3" id="KW-1185">Reference proteome</keyword>
<dbReference type="SUPFAM" id="SSF109854">
    <property type="entry name" value="DinB/YfiT-like putative metalloenzymes"/>
    <property type="match status" value="1"/>
</dbReference>
<dbReference type="EMBL" id="JADQTO010000017">
    <property type="protein sequence ID" value="MBG0565892.1"/>
    <property type="molecule type" value="Genomic_DNA"/>
</dbReference>
<reference evidence="2" key="1">
    <citation type="submission" date="2020-11" db="EMBL/GenBank/DDBJ databases">
        <title>Isolation and identification of active actinomycetes.</title>
        <authorList>
            <person name="Sun X."/>
        </authorList>
    </citation>
    <scope>NUCLEOTIDE SEQUENCE</scope>
    <source>
        <strain evidence="2">NEAU-A11</strain>
    </source>
</reference>
<evidence type="ECO:0000313" key="2">
    <source>
        <dbReference type="EMBL" id="MBG0565892.1"/>
    </source>
</evidence>
<dbReference type="InterPro" id="IPR017517">
    <property type="entry name" value="Maleyloyr_isom"/>
</dbReference>
<dbReference type="InterPro" id="IPR034660">
    <property type="entry name" value="DinB/YfiT-like"/>
</dbReference>
<dbReference type="InterPro" id="IPR017520">
    <property type="entry name" value="CHP03086"/>
</dbReference>
<dbReference type="InterPro" id="IPR024344">
    <property type="entry name" value="MDMPI_metal-binding"/>
</dbReference>
<proteinExistence type="predicted"/>
<dbReference type="Pfam" id="PF11716">
    <property type="entry name" value="MDMPI_N"/>
    <property type="match status" value="1"/>
</dbReference>
<gene>
    <name evidence="2" type="ORF">I4J89_31030</name>
</gene>
<name>A0A931CDC6_9ACTN</name>
<dbReference type="Proteomes" id="UP000598146">
    <property type="component" value="Unassembled WGS sequence"/>
</dbReference>
<evidence type="ECO:0000313" key="3">
    <source>
        <dbReference type="Proteomes" id="UP000598146"/>
    </source>
</evidence>